<feature type="chain" id="PRO_5021751564" evidence="1">
    <location>
        <begin position="27"/>
        <end position="386"/>
    </location>
</feature>
<evidence type="ECO:0000313" key="5">
    <source>
        <dbReference type="Proteomes" id="UP000316778"/>
    </source>
</evidence>
<dbReference type="InterPro" id="IPR025303">
    <property type="entry name" value="PdaC"/>
</dbReference>
<dbReference type="PROSITE" id="PS51257">
    <property type="entry name" value="PROKAR_LIPOPROTEIN"/>
    <property type="match status" value="1"/>
</dbReference>
<dbReference type="Pfam" id="PF11738">
    <property type="entry name" value="DUF3298"/>
    <property type="match status" value="1"/>
</dbReference>
<dbReference type="InterPro" id="IPR021729">
    <property type="entry name" value="DUF3298"/>
</dbReference>
<keyword evidence="1" id="KW-0732">Signal</keyword>
<evidence type="ECO:0000259" key="2">
    <source>
        <dbReference type="Pfam" id="PF11738"/>
    </source>
</evidence>
<name>A0A562TFJ8_CHIJA</name>
<evidence type="ECO:0000259" key="3">
    <source>
        <dbReference type="Pfam" id="PF13739"/>
    </source>
</evidence>
<keyword evidence="5" id="KW-1185">Reference proteome</keyword>
<organism evidence="4 5">
    <name type="scientific">Chitinophaga japonensis</name>
    <name type="common">Flexibacter japonensis</name>
    <dbReference type="NCBI Taxonomy" id="104662"/>
    <lineage>
        <taxon>Bacteria</taxon>
        <taxon>Pseudomonadati</taxon>
        <taxon>Bacteroidota</taxon>
        <taxon>Chitinophagia</taxon>
        <taxon>Chitinophagales</taxon>
        <taxon>Chitinophagaceae</taxon>
        <taxon>Chitinophaga</taxon>
    </lineage>
</organism>
<evidence type="ECO:0000256" key="1">
    <source>
        <dbReference type="SAM" id="SignalP"/>
    </source>
</evidence>
<sequence>MYLFNIRMHMNKYLLFLLLAAGFAACQPGSKEQKDDKGADSTAIPGQATASPYYYLRLKGTVGEQPVTMHLVKTGPSIFRGYYCYDKVGAPIDIWGSPEYEQQVTLYENSRGDDEITFKGKLDPETGFSGTWRGGGTSYPFTLKPDFDGAIRLDVFYARDSTPLLPGREQSPTGTATNSILWPAAANNERMADFIKSAIVNGNSTPAPQQFVKRNIDSFLTAYKGSIAGMDTSGLNDETMNASWNWTSDADMKVVWNQYPLLVLEYAGYEFTGGAHGNGGASYQVLDLDRQKVLKVADVFKGNYKTALTRELGLAFRKAYRMPNGESLQQMLMVDKIEPNDNFILTNKGVVFSYTPYEIGAYALGQISLFVPYERIREVLKEDYSK</sequence>
<dbReference type="Proteomes" id="UP000316778">
    <property type="component" value="Unassembled WGS sequence"/>
</dbReference>
<comment type="caution">
    <text evidence="4">The sequence shown here is derived from an EMBL/GenBank/DDBJ whole genome shotgun (WGS) entry which is preliminary data.</text>
</comment>
<dbReference type="Pfam" id="PF13739">
    <property type="entry name" value="PdaC"/>
    <property type="match status" value="1"/>
</dbReference>
<protein>
    <submittedName>
        <fullName evidence="4">Uncharacterized protein DUF4163</fullName>
    </submittedName>
</protein>
<accession>A0A562TFJ8</accession>
<reference evidence="4 5" key="1">
    <citation type="journal article" date="2013" name="Stand. Genomic Sci.">
        <title>Genomic Encyclopedia of Type Strains, Phase I: The one thousand microbial genomes (KMG-I) project.</title>
        <authorList>
            <person name="Kyrpides N.C."/>
            <person name="Woyke T."/>
            <person name="Eisen J.A."/>
            <person name="Garrity G."/>
            <person name="Lilburn T.G."/>
            <person name="Beck B.J."/>
            <person name="Whitman W.B."/>
            <person name="Hugenholtz P."/>
            <person name="Klenk H.P."/>
        </authorList>
    </citation>
    <scope>NUCLEOTIDE SEQUENCE [LARGE SCALE GENOMIC DNA]</scope>
    <source>
        <strain evidence="4 5">DSM 13484</strain>
    </source>
</reference>
<dbReference type="EMBL" id="VLLG01000002">
    <property type="protein sequence ID" value="TWI91866.1"/>
    <property type="molecule type" value="Genomic_DNA"/>
</dbReference>
<feature type="domain" description="DUF3298" evidence="2">
    <location>
        <begin position="297"/>
        <end position="374"/>
    </location>
</feature>
<dbReference type="Gene3D" id="3.90.640.20">
    <property type="entry name" value="Heat-shock cognate protein, ATPase"/>
    <property type="match status" value="1"/>
</dbReference>
<feature type="signal peptide" evidence="1">
    <location>
        <begin position="1"/>
        <end position="26"/>
    </location>
</feature>
<evidence type="ECO:0000313" key="4">
    <source>
        <dbReference type="EMBL" id="TWI91866.1"/>
    </source>
</evidence>
<gene>
    <name evidence="4" type="ORF">LX66_1247</name>
</gene>
<feature type="domain" description="Deacetylase PdaC" evidence="3">
    <location>
        <begin position="201"/>
        <end position="278"/>
    </location>
</feature>
<dbReference type="InterPro" id="IPR037126">
    <property type="entry name" value="PdaC/RsiV-like_sf"/>
</dbReference>
<proteinExistence type="predicted"/>
<dbReference type="Gene3D" id="3.30.565.40">
    <property type="entry name" value="Fervidobacterium nodosum Rt17-B1 like"/>
    <property type="match status" value="1"/>
</dbReference>
<dbReference type="AlphaFoldDB" id="A0A562TFJ8"/>